<keyword evidence="1" id="KW-0812">Transmembrane</keyword>
<organism evidence="3 4">
    <name type="scientific">Terrihabitans rhizophilus</name>
    <dbReference type="NCBI Taxonomy" id="3092662"/>
    <lineage>
        <taxon>Bacteria</taxon>
        <taxon>Pseudomonadati</taxon>
        <taxon>Pseudomonadota</taxon>
        <taxon>Alphaproteobacteria</taxon>
        <taxon>Hyphomicrobiales</taxon>
        <taxon>Terrihabitans</taxon>
    </lineage>
</organism>
<dbReference type="Pfam" id="PF04955">
    <property type="entry name" value="HupE_UreJ"/>
    <property type="match status" value="1"/>
</dbReference>
<feature type="transmembrane region" description="Helical" evidence="1">
    <location>
        <begin position="144"/>
        <end position="169"/>
    </location>
</feature>
<keyword evidence="2" id="KW-0732">Signal</keyword>
<feature type="chain" id="PRO_5045883115" evidence="2">
    <location>
        <begin position="24"/>
        <end position="205"/>
    </location>
</feature>
<keyword evidence="4" id="KW-1185">Reference proteome</keyword>
<feature type="transmembrane region" description="Helical" evidence="1">
    <location>
        <begin position="99"/>
        <end position="124"/>
    </location>
</feature>
<keyword evidence="1" id="KW-1133">Transmembrane helix</keyword>
<proteinExistence type="predicted"/>
<gene>
    <name evidence="3" type="ORF">SCD90_07540</name>
</gene>
<protein>
    <submittedName>
        <fullName evidence="3">HupE/UreJ family protein</fullName>
    </submittedName>
</protein>
<feature type="transmembrane region" description="Helical" evidence="1">
    <location>
        <begin position="67"/>
        <end position="87"/>
    </location>
</feature>
<evidence type="ECO:0000256" key="2">
    <source>
        <dbReference type="SAM" id="SignalP"/>
    </source>
</evidence>
<evidence type="ECO:0000313" key="4">
    <source>
        <dbReference type="Proteomes" id="UP001274321"/>
    </source>
</evidence>
<sequence length="205" mass="21258">MNNGLRWATAAGMLLGMPGAAQAHLVDTRLGDFYGGALHPLTDLQQMLPWVALAALTALQRPERARWVVLCFPVSLLIGCVAALALPEPPFAQLLDVSLVAFTGLALAAAVALPLPALLGITALMGVLHGYENARAMAADTDQILFLSGVTLIGYAVLTLLIGAAAAFLRGKEGWRPIALRAGGSWVAAVGIMVLGLQLFSPGAN</sequence>
<dbReference type="RefSeq" id="WP_319844034.1">
    <property type="nucleotide sequence ID" value="NZ_JAXAFJ010000003.1"/>
</dbReference>
<dbReference type="Proteomes" id="UP001274321">
    <property type="component" value="Unassembled WGS sequence"/>
</dbReference>
<keyword evidence="1" id="KW-0472">Membrane</keyword>
<comment type="caution">
    <text evidence="3">The sequence shown here is derived from an EMBL/GenBank/DDBJ whole genome shotgun (WGS) entry which is preliminary data.</text>
</comment>
<reference evidence="3 4" key="1">
    <citation type="submission" date="2023-11" db="EMBL/GenBank/DDBJ databases">
        <authorList>
            <person name="Bao R."/>
        </authorList>
    </citation>
    <scope>NUCLEOTIDE SEQUENCE [LARGE SCALE GENOMIC DNA]</scope>
    <source>
        <strain evidence="3 4">PJ23</strain>
    </source>
</reference>
<accession>A0ABU4RM67</accession>
<feature type="signal peptide" evidence="2">
    <location>
        <begin position="1"/>
        <end position="23"/>
    </location>
</feature>
<dbReference type="InterPro" id="IPR007038">
    <property type="entry name" value="HupE_UreJ"/>
</dbReference>
<feature type="transmembrane region" description="Helical" evidence="1">
    <location>
        <begin position="178"/>
        <end position="200"/>
    </location>
</feature>
<evidence type="ECO:0000313" key="3">
    <source>
        <dbReference type="EMBL" id="MDX6805913.1"/>
    </source>
</evidence>
<evidence type="ECO:0000256" key="1">
    <source>
        <dbReference type="SAM" id="Phobius"/>
    </source>
</evidence>
<dbReference type="EMBL" id="JAXAFJ010000003">
    <property type="protein sequence ID" value="MDX6805913.1"/>
    <property type="molecule type" value="Genomic_DNA"/>
</dbReference>
<name>A0ABU4RM67_9HYPH</name>